<keyword evidence="7 8" id="KW-0472">Membrane</keyword>
<reference evidence="10 11" key="1">
    <citation type="submission" date="2014-08" db="EMBL/GenBank/DDBJ databases">
        <title>Comparative genomics of the Paenibacillus odorifer group.</title>
        <authorList>
            <person name="den Bakker H.C."/>
            <person name="Tsai Y.-C."/>
            <person name="Martin N."/>
            <person name="Korlach J."/>
            <person name="Wiedmann M."/>
        </authorList>
    </citation>
    <scope>NUCLEOTIDE SEQUENCE [LARGE SCALE GENOMIC DNA]</scope>
    <source>
        <strain evidence="10 11">DSM 14472</strain>
    </source>
</reference>
<evidence type="ECO:0000313" key="11">
    <source>
        <dbReference type="Proteomes" id="UP000029507"/>
    </source>
</evidence>
<sequence length="205" mass="21496">MNKWSLRGLIFSALFAGVMIALSSMKVDLPFSTVPITLQTLAVMLAGSILGARYGALAVLIVLGLTAAGFPVLAGRGGISVLVGPTAGFIWSWPFAAALIGWFAQRMTQNRYTFTKLLGVNVVFGSLLVYPAGVAWLAHSVPSLDTLYKALAAGMLPFLPGDFLKAALCASVAAGVWKVYPIERIVGSRKASAWSSSDSSAVKGQ</sequence>
<comment type="subcellular location">
    <subcellularLocation>
        <location evidence="1 8">Cell membrane</location>
        <topology evidence="1 8">Multi-pass membrane protein</topology>
    </subcellularLocation>
</comment>
<feature type="transmembrane region" description="Helical" evidence="9">
    <location>
        <begin position="33"/>
        <end position="50"/>
    </location>
</feature>
<proteinExistence type="inferred from homology"/>
<dbReference type="Gene3D" id="1.10.1760.20">
    <property type="match status" value="1"/>
</dbReference>
<feature type="transmembrane region" description="Helical" evidence="9">
    <location>
        <begin position="117"/>
        <end position="138"/>
    </location>
</feature>
<name>A0A089NAY9_9BACL</name>
<dbReference type="InterPro" id="IPR003784">
    <property type="entry name" value="BioY"/>
</dbReference>
<dbReference type="GO" id="GO:0015225">
    <property type="term" value="F:biotin transmembrane transporter activity"/>
    <property type="evidence" value="ECO:0007669"/>
    <property type="project" value="UniProtKB-UniRule"/>
</dbReference>
<feature type="transmembrane region" description="Helical" evidence="9">
    <location>
        <begin position="57"/>
        <end position="74"/>
    </location>
</feature>
<dbReference type="KEGG" id="pste:PSTEL_25775"/>
<feature type="transmembrane region" description="Helical" evidence="9">
    <location>
        <begin position="86"/>
        <end position="105"/>
    </location>
</feature>
<evidence type="ECO:0000256" key="7">
    <source>
        <dbReference type="ARBA" id="ARBA00023136"/>
    </source>
</evidence>
<evidence type="ECO:0000256" key="5">
    <source>
        <dbReference type="ARBA" id="ARBA00022692"/>
    </source>
</evidence>
<dbReference type="OrthoDB" id="9803495at2"/>
<protein>
    <recommendedName>
        <fullName evidence="8">Biotin transporter</fullName>
    </recommendedName>
</protein>
<keyword evidence="11" id="KW-1185">Reference proteome</keyword>
<dbReference type="Proteomes" id="UP000029507">
    <property type="component" value="Chromosome"/>
</dbReference>
<keyword evidence="3 8" id="KW-0813">Transport</keyword>
<evidence type="ECO:0000256" key="3">
    <source>
        <dbReference type="ARBA" id="ARBA00022448"/>
    </source>
</evidence>
<gene>
    <name evidence="10" type="ORF">PSTEL_25775</name>
</gene>
<dbReference type="Pfam" id="PF02632">
    <property type="entry name" value="BioY"/>
    <property type="match status" value="1"/>
</dbReference>
<dbReference type="AlphaFoldDB" id="A0A089NAY9"/>
<evidence type="ECO:0000256" key="2">
    <source>
        <dbReference type="ARBA" id="ARBA00010692"/>
    </source>
</evidence>
<keyword evidence="5 9" id="KW-0812">Transmembrane</keyword>
<evidence type="ECO:0000256" key="1">
    <source>
        <dbReference type="ARBA" id="ARBA00004651"/>
    </source>
</evidence>
<evidence type="ECO:0000313" key="10">
    <source>
        <dbReference type="EMBL" id="AIQ66019.1"/>
    </source>
</evidence>
<dbReference type="PIRSF" id="PIRSF016661">
    <property type="entry name" value="BioY"/>
    <property type="match status" value="1"/>
</dbReference>
<keyword evidence="6 9" id="KW-1133">Transmembrane helix</keyword>
<organism evidence="10 11">
    <name type="scientific">Paenibacillus stellifer</name>
    <dbReference type="NCBI Taxonomy" id="169760"/>
    <lineage>
        <taxon>Bacteria</taxon>
        <taxon>Bacillati</taxon>
        <taxon>Bacillota</taxon>
        <taxon>Bacilli</taxon>
        <taxon>Bacillales</taxon>
        <taxon>Paenibacillaceae</taxon>
        <taxon>Paenibacillus</taxon>
    </lineage>
</organism>
<evidence type="ECO:0000256" key="6">
    <source>
        <dbReference type="ARBA" id="ARBA00022989"/>
    </source>
</evidence>
<keyword evidence="4 8" id="KW-1003">Cell membrane</keyword>
<dbReference type="GO" id="GO:0005886">
    <property type="term" value="C:plasma membrane"/>
    <property type="evidence" value="ECO:0007669"/>
    <property type="project" value="UniProtKB-SubCell"/>
</dbReference>
<dbReference type="STRING" id="169760.PSTEL_25775"/>
<evidence type="ECO:0000256" key="8">
    <source>
        <dbReference type="PIRNR" id="PIRNR016661"/>
    </source>
</evidence>
<accession>A0A089NAY9</accession>
<dbReference type="EMBL" id="CP009286">
    <property type="protein sequence ID" value="AIQ66019.1"/>
    <property type="molecule type" value="Genomic_DNA"/>
</dbReference>
<feature type="transmembrane region" description="Helical" evidence="9">
    <location>
        <begin position="158"/>
        <end position="180"/>
    </location>
</feature>
<dbReference type="PANTHER" id="PTHR34295">
    <property type="entry name" value="BIOTIN TRANSPORTER BIOY"/>
    <property type="match status" value="1"/>
</dbReference>
<evidence type="ECO:0000256" key="4">
    <source>
        <dbReference type="ARBA" id="ARBA00022475"/>
    </source>
</evidence>
<dbReference type="PANTHER" id="PTHR34295:SF4">
    <property type="entry name" value="BIOTIN TRANSPORTER BIOY-RELATED"/>
    <property type="match status" value="1"/>
</dbReference>
<dbReference type="HOGENOM" id="CLU_077931_1_1_9"/>
<evidence type="ECO:0000256" key="9">
    <source>
        <dbReference type="SAM" id="Phobius"/>
    </source>
</evidence>
<comment type="similarity">
    <text evidence="2 8">Belongs to the BioY family.</text>
</comment>
<dbReference type="RefSeq" id="WP_038699520.1">
    <property type="nucleotide sequence ID" value="NZ_CP009286.1"/>
</dbReference>